<feature type="transmembrane region" description="Helical" evidence="7">
    <location>
        <begin position="204"/>
        <end position="227"/>
    </location>
</feature>
<keyword evidence="4 7" id="KW-1133">Transmembrane helix</keyword>
<dbReference type="PANTHER" id="PTHR48063">
    <property type="entry name" value="LRR RECEPTOR-LIKE KINASE"/>
    <property type="match status" value="1"/>
</dbReference>
<protein>
    <recommendedName>
        <fullName evidence="10">Leucine-rich repeat-containing N-terminal plant-type domain-containing protein</fullName>
    </recommendedName>
</protein>
<proteinExistence type="predicted"/>
<evidence type="ECO:0000256" key="3">
    <source>
        <dbReference type="ARBA" id="ARBA00022729"/>
    </source>
</evidence>
<keyword evidence="3" id="KW-0732">Signal</keyword>
<keyword evidence="9" id="KW-1185">Reference proteome</keyword>
<evidence type="ECO:0000256" key="1">
    <source>
        <dbReference type="ARBA" id="ARBA00004479"/>
    </source>
</evidence>
<organism evidence="8 9">
    <name type="scientific">Lactuca sativa</name>
    <name type="common">Garden lettuce</name>
    <dbReference type="NCBI Taxonomy" id="4236"/>
    <lineage>
        <taxon>Eukaryota</taxon>
        <taxon>Viridiplantae</taxon>
        <taxon>Streptophyta</taxon>
        <taxon>Embryophyta</taxon>
        <taxon>Tracheophyta</taxon>
        <taxon>Spermatophyta</taxon>
        <taxon>Magnoliopsida</taxon>
        <taxon>eudicotyledons</taxon>
        <taxon>Gunneridae</taxon>
        <taxon>Pentapetalae</taxon>
        <taxon>asterids</taxon>
        <taxon>campanulids</taxon>
        <taxon>Asterales</taxon>
        <taxon>Asteraceae</taxon>
        <taxon>Cichorioideae</taxon>
        <taxon>Cichorieae</taxon>
        <taxon>Lactucinae</taxon>
        <taxon>Lactuca</taxon>
    </lineage>
</organism>
<dbReference type="InterPro" id="IPR001611">
    <property type="entry name" value="Leu-rich_rpt"/>
</dbReference>
<evidence type="ECO:0008006" key="10">
    <source>
        <dbReference type="Google" id="ProtNLM"/>
    </source>
</evidence>
<comment type="subcellular location">
    <subcellularLocation>
        <location evidence="1">Membrane</location>
        <topology evidence="1">Single-pass type I membrane protein</topology>
    </subcellularLocation>
</comment>
<dbReference type="Pfam" id="PF00560">
    <property type="entry name" value="LRR_1"/>
    <property type="match status" value="3"/>
</dbReference>
<reference evidence="8 9" key="1">
    <citation type="journal article" date="2017" name="Nat. Commun.">
        <title>Genome assembly with in vitro proximity ligation data and whole-genome triplication in lettuce.</title>
        <authorList>
            <person name="Reyes-Chin-Wo S."/>
            <person name="Wang Z."/>
            <person name="Yang X."/>
            <person name="Kozik A."/>
            <person name="Arikit S."/>
            <person name="Song C."/>
            <person name="Xia L."/>
            <person name="Froenicke L."/>
            <person name="Lavelle D.O."/>
            <person name="Truco M.J."/>
            <person name="Xia R."/>
            <person name="Zhu S."/>
            <person name="Xu C."/>
            <person name="Xu H."/>
            <person name="Xu X."/>
            <person name="Cox K."/>
            <person name="Korf I."/>
            <person name="Meyers B.C."/>
            <person name="Michelmore R.W."/>
        </authorList>
    </citation>
    <scope>NUCLEOTIDE SEQUENCE [LARGE SCALE GENOMIC DNA]</scope>
    <source>
        <strain evidence="9">cv. Salinas</strain>
        <tissue evidence="8">Seedlings</tissue>
    </source>
</reference>
<accession>A0A9R1UV32</accession>
<keyword evidence="2 7" id="KW-0812">Transmembrane</keyword>
<evidence type="ECO:0000256" key="6">
    <source>
        <dbReference type="ARBA" id="ARBA00023180"/>
    </source>
</evidence>
<dbReference type="PANTHER" id="PTHR48063:SF106">
    <property type="entry name" value="LEUCINE-RICH REPEAT DOMAIN, L DOMAIN-LIKE PROTEIN-RELATED"/>
    <property type="match status" value="1"/>
</dbReference>
<dbReference type="GO" id="GO:0016020">
    <property type="term" value="C:membrane"/>
    <property type="evidence" value="ECO:0007669"/>
    <property type="project" value="UniProtKB-SubCell"/>
</dbReference>
<dbReference type="InterPro" id="IPR032675">
    <property type="entry name" value="LRR_dom_sf"/>
</dbReference>
<dbReference type="EMBL" id="NBSK02000008">
    <property type="protein sequence ID" value="KAJ0193418.1"/>
    <property type="molecule type" value="Genomic_DNA"/>
</dbReference>
<name>A0A9R1UV32_LACSA</name>
<keyword evidence="5 7" id="KW-0472">Membrane</keyword>
<evidence type="ECO:0000256" key="5">
    <source>
        <dbReference type="ARBA" id="ARBA00023136"/>
    </source>
</evidence>
<evidence type="ECO:0000313" key="9">
    <source>
        <dbReference type="Proteomes" id="UP000235145"/>
    </source>
</evidence>
<evidence type="ECO:0000256" key="4">
    <source>
        <dbReference type="ARBA" id="ARBA00022989"/>
    </source>
</evidence>
<gene>
    <name evidence="8" type="ORF">LSAT_V11C800444720</name>
</gene>
<dbReference type="Proteomes" id="UP000235145">
    <property type="component" value="Unassembled WGS sequence"/>
</dbReference>
<dbReference type="SUPFAM" id="SSF52058">
    <property type="entry name" value="L domain-like"/>
    <property type="match status" value="1"/>
</dbReference>
<comment type="caution">
    <text evidence="8">The sequence shown here is derived from an EMBL/GenBank/DDBJ whole genome shotgun (WGS) entry which is preliminary data.</text>
</comment>
<dbReference type="InterPro" id="IPR046956">
    <property type="entry name" value="RLP23-like"/>
</dbReference>
<dbReference type="AlphaFoldDB" id="A0A9R1UV32"/>
<evidence type="ECO:0000256" key="2">
    <source>
        <dbReference type="ARBA" id="ARBA00022692"/>
    </source>
</evidence>
<sequence length="252" mass="28752">MVIRLHRNNFTGEIPKSLWKMSKLQILNVAYNNLRGTIPHFQRELNAMVKGSEKHYNGSGDVIQVMKGVDLVYTRTWDMVFNTDLSSNKLIGEIPVGLSALFMLSGLNLSNNHLSGNIPNNIGNMMRLESLGRDDPSKHGIFDFFEPSESVTQQLNLINDPSIYSGNRDICGTRLPKNCSDRQDPTTIAPKRKHKTVEESIKVWWLYLDIMCGFTTGFWGVIGVLLSKKHWRHKLFMFSEETMDKIYVAVMV</sequence>
<dbReference type="Gene3D" id="3.80.10.10">
    <property type="entry name" value="Ribonuclease Inhibitor"/>
    <property type="match status" value="1"/>
</dbReference>
<keyword evidence="6" id="KW-0325">Glycoprotein</keyword>
<evidence type="ECO:0000313" key="8">
    <source>
        <dbReference type="EMBL" id="KAJ0193418.1"/>
    </source>
</evidence>
<evidence type="ECO:0000256" key="7">
    <source>
        <dbReference type="SAM" id="Phobius"/>
    </source>
</evidence>